<sequence>MAESNSKDSTTGAIDKYNVEAAEILANSVLHLPVTQSAPVYEQLLSVFPTAAKYWKQYVEAHMAVNNDDATRQIFSRCLLNCLQVPLWYSFPFPLLL</sequence>
<name>A0ACC0YUL0_9ROSI</name>
<comment type="caution">
    <text evidence="1">The sequence shown here is derived from an EMBL/GenBank/DDBJ whole genome shotgun (WGS) entry which is preliminary data.</text>
</comment>
<keyword evidence="2" id="KW-1185">Reference proteome</keyword>
<dbReference type="EMBL" id="CM047739">
    <property type="protein sequence ID" value="KAJ0042089.1"/>
    <property type="molecule type" value="Genomic_DNA"/>
</dbReference>
<evidence type="ECO:0000313" key="2">
    <source>
        <dbReference type="Proteomes" id="UP001163603"/>
    </source>
</evidence>
<evidence type="ECO:0000313" key="1">
    <source>
        <dbReference type="EMBL" id="KAJ0042089.1"/>
    </source>
</evidence>
<dbReference type="Proteomes" id="UP001163603">
    <property type="component" value="Chromosome 4"/>
</dbReference>
<accession>A0ACC0YUL0</accession>
<reference evidence="2" key="1">
    <citation type="journal article" date="2023" name="G3 (Bethesda)">
        <title>Genome assembly and association tests identify interacting loci associated with vigor, precocity, and sex in interspecific pistachio rootstocks.</title>
        <authorList>
            <person name="Palmer W."/>
            <person name="Jacygrad E."/>
            <person name="Sagayaradj S."/>
            <person name="Cavanaugh K."/>
            <person name="Han R."/>
            <person name="Bertier L."/>
            <person name="Beede B."/>
            <person name="Kafkas S."/>
            <person name="Golino D."/>
            <person name="Preece J."/>
            <person name="Michelmore R."/>
        </authorList>
    </citation>
    <scope>NUCLEOTIDE SEQUENCE [LARGE SCALE GENOMIC DNA]</scope>
</reference>
<gene>
    <name evidence="1" type="ORF">Pint_17116</name>
</gene>
<organism evidence="1 2">
    <name type="scientific">Pistacia integerrima</name>
    <dbReference type="NCBI Taxonomy" id="434235"/>
    <lineage>
        <taxon>Eukaryota</taxon>
        <taxon>Viridiplantae</taxon>
        <taxon>Streptophyta</taxon>
        <taxon>Embryophyta</taxon>
        <taxon>Tracheophyta</taxon>
        <taxon>Spermatophyta</taxon>
        <taxon>Magnoliopsida</taxon>
        <taxon>eudicotyledons</taxon>
        <taxon>Gunneridae</taxon>
        <taxon>Pentapetalae</taxon>
        <taxon>rosids</taxon>
        <taxon>malvids</taxon>
        <taxon>Sapindales</taxon>
        <taxon>Anacardiaceae</taxon>
        <taxon>Pistacia</taxon>
    </lineage>
</organism>
<proteinExistence type="predicted"/>
<protein>
    <submittedName>
        <fullName evidence="1">Uncharacterized protein</fullName>
    </submittedName>
</protein>